<dbReference type="RefSeq" id="XP_066708453.1">
    <property type="nucleotide sequence ID" value="XM_066865324.1"/>
</dbReference>
<dbReference type="Proteomes" id="UP001480595">
    <property type="component" value="Unassembled WGS sequence"/>
</dbReference>
<accession>A0ABR1T561</accession>
<organism evidence="1 2">
    <name type="scientific">Apiospora phragmitis</name>
    <dbReference type="NCBI Taxonomy" id="2905665"/>
    <lineage>
        <taxon>Eukaryota</taxon>
        <taxon>Fungi</taxon>
        <taxon>Dikarya</taxon>
        <taxon>Ascomycota</taxon>
        <taxon>Pezizomycotina</taxon>
        <taxon>Sordariomycetes</taxon>
        <taxon>Xylariomycetidae</taxon>
        <taxon>Amphisphaeriales</taxon>
        <taxon>Apiosporaceae</taxon>
        <taxon>Apiospora</taxon>
    </lineage>
</organism>
<dbReference type="EMBL" id="JAQQWL010000015">
    <property type="protein sequence ID" value="KAK8040908.1"/>
    <property type="molecule type" value="Genomic_DNA"/>
</dbReference>
<evidence type="ECO:0000313" key="2">
    <source>
        <dbReference type="Proteomes" id="UP001480595"/>
    </source>
</evidence>
<evidence type="ECO:0000313" key="1">
    <source>
        <dbReference type="EMBL" id="KAK8040908.1"/>
    </source>
</evidence>
<dbReference type="GeneID" id="92098387"/>
<keyword evidence="2" id="KW-1185">Reference proteome</keyword>
<comment type="caution">
    <text evidence="1">The sequence shown here is derived from an EMBL/GenBank/DDBJ whole genome shotgun (WGS) entry which is preliminary data.</text>
</comment>
<sequence>MGGLALNLRGSLRETHDVDVAVVCDMHTLRQSCMSHVRPWIRGNEGVCPSGATVWRTGWGTVGAGGFDIASSGSLEAPENLSGTTETIVTQTATGPRSYVVIDLLRHFQGKLGAFFIRNGKKDYEDFFFMCNRFFQQVGGFCGRLDLPQREHFMEQYARENQGSAMAARVKNMKLLLGLT</sequence>
<name>A0ABR1T561_9PEZI</name>
<reference evidence="1 2" key="1">
    <citation type="submission" date="2023-01" db="EMBL/GenBank/DDBJ databases">
        <title>Analysis of 21 Apiospora genomes using comparative genomics revels a genus with tremendous synthesis potential of carbohydrate active enzymes and secondary metabolites.</title>
        <authorList>
            <person name="Sorensen T."/>
        </authorList>
    </citation>
    <scope>NUCLEOTIDE SEQUENCE [LARGE SCALE GENOMIC DNA]</scope>
    <source>
        <strain evidence="1 2">CBS 135458</strain>
    </source>
</reference>
<protein>
    <submittedName>
        <fullName evidence="1">Uncharacterized protein</fullName>
    </submittedName>
</protein>
<proteinExistence type="predicted"/>
<gene>
    <name evidence="1" type="ORF">PG994_013915</name>
</gene>